<gene>
    <name evidence="1" type="ORF">S12H4_60228</name>
</gene>
<reference evidence="1" key="1">
    <citation type="journal article" date="2014" name="Front. Microbiol.">
        <title>High frequency of phylogenetically diverse reductive dehalogenase-homologous genes in deep subseafloor sedimentary metagenomes.</title>
        <authorList>
            <person name="Kawai M."/>
            <person name="Futagami T."/>
            <person name="Toyoda A."/>
            <person name="Takaki Y."/>
            <person name="Nishi S."/>
            <person name="Hori S."/>
            <person name="Arai W."/>
            <person name="Tsubouchi T."/>
            <person name="Morono Y."/>
            <person name="Uchiyama I."/>
            <person name="Ito T."/>
            <person name="Fujiyama A."/>
            <person name="Inagaki F."/>
            <person name="Takami H."/>
        </authorList>
    </citation>
    <scope>NUCLEOTIDE SEQUENCE</scope>
    <source>
        <strain evidence="1">Expedition CK06-06</strain>
    </source>
</reference>
<protein>
    <submittedName>
        <fullName evidence="1">Uncharacterized protein</fullName>
    </submittedName>
</protein>
<proteinExistence type="predicted"/>
<name>X1VNK6_9ZZZZ</name>
<organism evidence="1">
    <name type="scientific">marine sediment metagenome</name>
    <dbReference type="NCBI Taxonomy" id="412755"/>
    <lineage>
        <taxon>unclassified sequences</taxon>
        <taxon>metagenomes</taxon>
        <taxon>ecological metagenomes</taxon>
    </lineage>
</organism>
<evidence type="ECO:0000313" key="1">
    <source>
        <dbReference type="EMBL" id="GAJ21402.1"/>
    </source>
</evidence>
<comment type="caution">
    <text evidence="1">The sequence shown here is derived from an EMBL/GenBank/DDBJ whole genome shotgun (WGS) entry which is preliminary data.</text>
</comment>
<dbReference type="AlphaFoldDB" id="X1VNK6"/>
<sequence>MIDILGKLKKGGIKRSRVTIPEGLPEWEVSQILEKEKIIKKNDFLALVNDP</sequence>
<accession>X1VNK6</accession>
<feature type="non-terminal residue" evidence="1">
    <location>
        <position position="51"/>
    </location>
</feature>
<dbReference type="EMBL" id="BARW01039584">
    <property type="protein sequence ID" value="GAJ21402.1"/>
    <property type="molecule type" value="Genomic_DNA"/>
</dbReference>